<dbReference type="RefSeq" id="WP_191138239.1">
    <property type="nucleotide sequence ID" value="NZ_JACXAG020000001.1"/>
</dbReference>
<comment type="caution">
    <text evidence="1">The sequence shown here is derived from an EMBL/GenBank/DDBJ whole genome shotgun (WGS) entry which is preliminary data.</text>
</comment>
<evidence type="ECO:0000313" key="2">
    <source>
        <dbReference type="Proteomes" id="UP000661691"/>
    </source>
</evidence>
<organism evidence="1 2">
    <name type="scientific">Polycladospora coralii</name>
    <dbReference type="NCBI Taxonomy" id="2771432"/>
    <lineage>
        <taxon>Bacteria</taxon>
        <taxon>Bacillati</taxon>
        <taxon>Bacillota</taxon>
        <taxon>Bacilli</taxon>
        <taxon>Bacillales</taxon>
        <taxon>Thermoactinomycetaceae</taxon>
        <taxon>Polycladospora</taxon>
    </lineage>
</organism>
<sequence length="54" mass="6278">MKSAYVDKNKQLVVARSCTCNWFKSIELENDANDDQTRVSLTHIEQVFTLNKMN</sequence>
<dbReference type="Proteomes" id="UP000661691">
    <property type="component" value="Unassembled WGS sequence"/>
</dbReference>
<name>A0A926NDR5_9BACL</name>
<accession>A0A926NDR5</accession>
<gene>
    <name evidence="1" type="ORF">IC620_04330</name>
</gene>
<protein>
    <submittedName>
        <fullName evidence="1">Uncharacterized protein</fullName>
    </submittedName>
</protein>
<proteinExistence type="predicted"/>
<dbReference type="AlphaFoldDB" id="A0A926NDR5"/>
<evidence type="ECO:0000313" key="1">
    <source>
        <dbReference type="EMBL" id="MBD1371583.1"/>
    </source>
</evidence>
<keyword evidence="2" id="KW-1185">Reference proteome</keyword>
<dbReference type="EMBL" id="JACXAH010000005">
    <property type="protein sequence ID" value="MBD1371583.1"/>
    <property type="molecule type" value="Genomic_DNA"/>
</dbReference>
<reference evidence="1" key="1">
    <citation type="submission" date="2020-09" db="EMBL/GenBank/DDBJ databases">
        <title>A novel bacterium of genus Hazenella, isolated from South China Sea.</title>
        <authorList>
            <person name="Huang H."/>
            <person name="Mo K."/>
            <person name="Hu Y."/>
        </authorList>
    </citation>
    <scope>NUCLEOTIDE SEQUENCE</scope>
    <source>
        <strain evidence="1">IB182357</strain>
    </source>
</reference>